<dbReference type="GO" id="GO:0005085">
    <property type="term" value="F:guanyl-nucleotide exchange factor activity"/>
    <property type="evidence" value="ECO:0007669"/>
    <property type="project" value="InterPro"/>
</dbReference>
<feature type="region of interest" description="Disordered" evidence="1">
    <location>
        <begin position="648"/>
        <end position="670"/>
    </location>
</feature>
<dbReference type="Gene3D" id="3.40.50.300">
    <property type="entry name" value="P-loop containing nucleotide triphosphate hydrolases"/>
    <property type="match status" value="1"/>
</dbReference>
<dbReference type="AlphaFoldDB" id="A0A6U0BYB5"/>
<evidence type="ECO:0000259" key="2">
    <source>
        <dbReference type="PROSITE" id="PS51363"/>
    </source>
</evidence>
<dbReference type="SMART" id="SM00515">
    <property type="entry name" value="eIF5C"/>
    <property type="match status" value="1"/>
</dbReference>
<dbReference type="SUPFAM" id="SSF52540">
    <property type="entry name" value="P-loop containing nucleoside triphosphate hydrolases"/>
    <property type="match status" value="2"/>
</dbReference>
<dbReference type="InterPro" id="IPR051956">
    <property type="entry name" value="eIF2B_epsilon"/>
</dbReference>
<dbReference type="Pfam" id="PF02020">
    <property type="entry name" value="W2"/>
    <property type="match status" value="1"/>
</dbReference>
<reference evidence="3" key="1">
    <citation type="submission" date="2021-01" db="EMBL/GenBank/DDBJ databases">
        <authorList>
            <person name="Corre E."/>
            <person name="Pelletier E."/>
            <person name="Niang G."/>
            <person name="Scheremetjew M."/>
            <person name="Finn R."/>
            <person name="Kale V."/>
            <person name="Holt S."/>
            <person name="Cochrane G."/>
            <person name="Meng A."/>
            <person name="Brown T."/>
            <person name="Cohen L."/>
        </authorList>
    </citation>
    <scope>NUCLEOTIDE SEQUENCE</scope>
    <source>
        <strain evidence="3">Clade-D-RCC2572</strain>
    </source>
</reference>
<dbReference type="PANTHER" id="PTHR45887:SF1">
    <property type="entry name" value="TRANSLATION INITIATION FACTOR EIF-2B SUBUNIT EPSILON"/>
    <property type="match status" value="1"/>
</dbReference>
<name>A0A6U0BYB5_9CHLO</name>
<dbReference type="CDD" id="cd11558">
    <property type="entry name" value="W2_eIF2B_epsilon"/>
    <property type="match status" value="1"/>
</dbReference>
<dbReference type="SUPFAM" id="SSF48371">
    <property type="entry name" value="ARM repeat"/>
    <property type="match status" value="1"/>
</dbReference>
<evidence type="ECO:0000313" key="3">
    <source>
        <dbReference type="EMBL" id="CAD8579345.1"/>
    </source>
</evidence>
<dbReference type="GO" id="GO:0003743">
    <property type="term" value="F:translation initiation factor activity"/>
    <property type="evidence" value="ECO:0007669"/>
    <property type="project" value="TreeGrafter"/>
</dbReference>
<protein>
    <recommendedName>
        <fullName evidence="2">W2 domain-containing protein</fullName>
    </recommendedName>
</protein>
<sequence length="1008" mass="110496">MADDEAPYASDSGSDYSDDDAHIGGDEEVVMGDMNGEASLNVDVGSSLTSADWADIDNSDLVAKVRGSAGFRIMREIQPWDGALASPPDLLKKHVFEYFYCQRKDSDFYKALAKECFPSEYEHAGVDKDTKKRLSNLWAGAVIDELKARRDDAKHTLRWLNAIKEAQAADLLFLKREALAHGEGSVQAIAGKLVWDNVSNRIKDQTFAAMHLCTNKSGAQSGGVARMYKHQHELIEQLDKHYGAIARAKEASKPLPKPLHVILSTPTGSGKTFTAILVHLRLLKVKYPDAILLYSVPTKQVLKRVGQECEAHAVPYWTAARDHSGDGSLHQVRRPYSIRDKARNKKALRAARAIGEKVTAGSGTIQQQLEYAADVGHKLKDHGAGKPDIIIADLHTTASMLKAAALENESSFFHASKILLYFDEPNMGIHLDPNVLGVVSSIQANMPATAVLASATLGAWEGLEPWWRGPSDANQITISMEPYELPMAKLAVFNEGTSEFTPLSPLNLFENYAEYQRVMEDYRLPTLLLRHLTGRQGNDLMEIQPPGGEWSKVQGDVKALRLAIEPLLTELDQKEFERLQSRWKTGEDAPTKVDGIRGALSKEGVTMVGCLDPRKIAFELAGFGNQEAWIADVHKLNNKLKEAERMVKENAKAEKRKKKDDEDDAKDGDDGAVGIVTLRPMLKISLAEALEADINTLVMLSKGIAYACGSGTEPMVKRLYNQALLTVPDSLRGRSPPLNVLVVDYSSIYGTDCPAVDTLLLQEDLGRLLAWEDLQQFVGRLRRDGTAVFYSKKTARKAALGAAAEEEETKAVIEFQKSVEQAVLELEKAQKRSANDLGALVSSLSEASGRSTGEVAAYALVSVISFALSAPTHLDGAGVYPAIIPEADKELLAAITRRIEAYGSSLESVLKKNSQQVRAIQALEALALSANPFMNRTGGARVLGIAAQLLKMLYDVDILSEDALFSWANARRKELLANSDADARFFTKAKPFLTWLQEASDDEESDSE</sequence>
<feature type="region of interest" description="Disordered" evidence="1">
    <location>
        <begin position="1"/>
        <end position="26"/>
    </location>
</feature>
<dbReference type="Gene3D" id="1.25.40.180">
    <property type="match status" value="1"/>
</dbReference>
<accession>A0A6U0BYB5</accession>
<proteinExistence type="predicted"/>
<dbReference type="InterPro" id="IPR003307">
    <property type="entry name" value="W2_domain"/>
</dbReference>
<feature type="domain" description="W2" evidence="2">
    <location>
        <begin position="805"/>
        <end position="1006"/>
    </location>
</feature>
<dbReference type="EMBL" id="HBEW01002696">
    <property type="protein sequence ID" value="CAD8579345.1"/>
    <property type="molecule type" value="Transcribed_RNA"/>
</dbReference>
<dbReference type="InterPro" id="IPR027417">
    <property type="entry name" value="P-loop_NTPase"/>
</dbReference>
<dbReference type="PANTHER" id="PTHR45887">
    <property type="entry name" value="TRANSLATION INITIATION FACTOR EIF-2B SUBUNIT EPSILON"/>
    <property type="match status" value="1"/>
</dbReference>
<dbReference type="GO" id="GO:0005851">
    <property type="term" value="C:eukaryotic translation initiation factor 2B complex"/>
    <property type="evidence" value="ECO:0007669"/>
    <property type="project" value="TreeGrafter"/>
</dbReference>
<dbReference type="PROSITE" id="PS51363">
    <property type="entry name" value="W2"/>
    <property type="match status" value="1"/>
</dbReference>
<evidence type="ECO:0000256" key="1">
    <source>
        <dbReference type="SAM" id="MobiDB-lite"/>
    </source>
</evidence>
<dbReference type="GO" id="GO:0031369">
    <property type="term" value="F:translation initiation factor binding"/>
    <property type="evidence" value="ECO:0007669"/>
    <property type="project" value="InterPro"/>
</dbReference>
<organism evidence="3">
    <name type="scientific">Ostreococcus mediterraneus</name>
    <dbReference type="NCBI Taxonomy" id="1486918"/>
    <lineage>
        <taxon>Eukaryota</taxon>
        <taxon>Viridiplantae</taxon>
        <taxon>Chlorophyta</taxon>
        <taxon>Mamiellophyceae</taxon>
        <taxon>Mamiellales</taxon>
        <taxon>Bathycoccaceae</taxon>
        <taxon>Ostreococcus</taxon>
    </lineage>
</organism>
<gene>
    <name evidence="3" type="ORF">OMED0929_LOCUS2215</name>
</gene>
<dbReference type="InterPro" id="IPR044123">
    <property type="entry name" value="W2_eIF2B_epsilon"/>
</dbReference>
<dbReference type="InterPro" id="IPR016024">
    <property type="entry name" value="ARM-type_fold"/>
</dbReference>